<comment type="caution">
    <text evidence="1">The sequence shown here is derived from an EMBL/GenBank/DDBJ whole genome shotgun (WGS) entry which is preliminary data.</text>
</comment>
<proteinExistence type="predicted"/>
<evidence type="ECO:0000313" key="2">
    <source>
        <dbReference type="Proteomes" id="UP001162992"/>
    </source>
</evidence>
<accession>A0ACC2CJE9</accession>
<sequence length="674" mass="70990">MDTAFSSPGKRQHDLDPAERNGRSKRRIHAAPDRFREPARILFDDVVFRLLCPGQKIGSVIGKGGSIIKSLRNETGAKIKVEDAPPGAPERVVIIATSGKDRDRRRGNRPRVDRGKNGASHEKDGEVAERDEEVKETSLPPVIDALFKVYGRIVEGDDVAPDADDGNASQNVTMRLLVPNNQIGCLLGKGGKIIETMRSDTGAQIRILPKEQIPGCALPEDEIVQISGDSIVVKKALHAIGFRLYENPPKDRFQPGPLQVHGPSLMPAGSFGGGFLPQGNIGGPLVGMPPQLSSLGGLGANTGAGWQSGGPALPPAGAHLGRQGDGPEEELVIRILCPNDKIGSLIGKGGNIIRHIREETHAHIKIADAVPGSDERVVIISANEILEDPFSPTLEAVLQVQNRIADLTEKEGNSITSRLLVPSANIGCLLGRGGNIISEVRKMTRANIRILPKENLPRCALESDELVQISGDFNVARDAVIQVVTRLRMNLFKDLLRVGVNNGVPQFGPGHPGNIPFPPPYEVHPGPGSPGAMHHLPGMGYQASNRASFGSSTAAHTFQGSGSDGGGAPLSGFGGGGSQGGALYGRGGRSANVSGTTVEISIPHAAIGSIIGKGGNNIGQIRQISGAKVKLHEVKPGAVDRIIEISGTPEQTQAAQSLLEAFIITSQSQGGNRN</sequence>
<reference evidence="2" key="1">
    <citation type="journal article" date="2024" name="Proc. Natl. Acad. Sci. U.S.A.">
        <title>Extraordinary preservation of gene collinearity over three hundred million years revealed in homosporous lycophytes.</title>
        <authorList>
            <person name="Li C."/>
            <person name="Wickell D."/>
            <person name="Kuo L.Y."/>
            <person name="Chen X."/>
            <person name="Nie B."/>
            <person name="Liao X."/>
            <person name="Peng D."/>
            <person name="Ji J."/>
            <person name="Jenkins J."/>
            <person name="Williams M."/>
            <person name="Shu S."/>
            <person name="Plott C."/>
            <person name="Barry K."/>
            <person name="Rajasekar S."/>
            <person name="Grimwood J."/>
            <person name="Han X."/>
            <person name="Sun S."/>
            <person name="Hou Z."/>
            <person name="He W."/>
            <person name="Dai G."/>
            <person name="Sun C."/>
            <person name="Schmutz J."/>
            <person name="Leebens-Mack J.H."/>
            <person name="Li F.W."/>
            <person name="Wang L."/>
        </authorList>
    </citation>
    <scope>NUCLEOTIDE SEQUENCE [LARGE SCALE GENOMIC DNA]</scope>
    <source>
        <strain evidence="2">cv. PW_Plant_1</strain>
    </source>
</reference>
<evidence type="ECO:0000313" key="1">
    <source>
        <dbReference type="EMBL" id="KAJ7542078.1"/>
    </source>
</evidence>
<protein>
    <submittedName>
        <fullName evidence="1">Uncharacterized protein</fullName>
    </submittedName>
</protein>
<keyword evidence="2" id="KW-1185">Reference proteome</keyword>
<dbReference type="EMBL" id="CM055101">
    <property type="protein sequence ID" value="KAJ7542078.1"/>
    <property type="molecule type" value="Genomic_DNA"/>
</dbReference>
<organism evidence="1 2">
    <name type="scientific">Diphasiastrum complanatum</name>
    <name type="common">Issler's clubmoss</name>
    <name type="synonym">Lycopodium complanatum</name>
    <dbReference type="NCBI Taxonomy" id="34168"/>
    <lineage>
        <taxon>Eukaryota</taxon>
        <taxon>Viridiplantae</taxon>
        <taxon>Streptophyta</taxon>
        <taxon>Embryophyta</taxon>
        <taxon>Tracheophyta</taxon>
        <taxon>Lycopodiopsida</taxon>
        <taxon>Lycopodiales</taxon>
        <taxon>Lycopodiaceae</taxon>
        <taxon>Lycopodioideae</taxon>
        <taxon>Diphasiastrum</taxon>
    </lineage>
</organism>
<gene>
    <name evidence="1" type="ORF">O6H91_10G088400</name>
</gene>
<name>A0ACC2CJE9_DIPCM</name>
<dbReference type="Proteomes" id="UP001162992">
    <property type="component" value="Chromosome 10"/>
</dbReference>